<keyword evidence="6" id="KW-1185">Reference proteome</keyword>
<proteinExistence type="inferred from homology"/>
<dbReference type="Gene3D" id="2.60.40.420">
    <property type="entry name" value="Cupredoxins - blue copper proteins"/>
    <property type="match status" value="3"/>
</dbReference>
<reference evidence="5 6" key="1">
    <citation type="journal article" date="2015" name="Stand. Genomic Sci.">
        <title>Genomic Encyclopedia of Bacterial and Archaeal Type Strains, Phase III: the genomes of soil and plant-associated and newly described type strains.</title>
        <authorList>
            <person name="Whitman W.B."/>
            <person name="Woyke T."/>
            <person name="Klenk H.P."/>
            <person name="Zhou Y."/>
            <person name="Lilburn T.G."/>
            <person name="Beck B.J."/>
            <person name="De Vos P."/>
            <person name="Vandamme P."/>
            <person name="Eisen J.A."/>
            <person name="Garrity G."/>
            <person name="Hugenholtz P."/>
            <person name="Kyrpides N.C."/>
        </authorList>
    </citation>
    <scope>NUCLEOTIDE SEQUENCE [LARGE SCALE GENOMIC DNA]</scope>
    <source>
        <strain evidence="5 6">VKM Ac-2538</strain>
    </source>
</reference>
<dbReference type="CDD" id="cd13868">
    <property type="entry name" value="CuRO_2_CotA_like"/>
    <property type="match status" value="1"/>
</dbReference>
<evidence type="ECO:0000259" key="4">
    <source>
        <dbReference type="Pfam" id="PF07732"/>
    </source>
</evidence>
<feature type="domain" description="Plastocyanin-like" evidence="4">
    <location>
        <begin position="146"/>
        <end position="211"/>
    </location>
</feature>
<evidence type="ECO:0000313" key="6">
    <source>
        <dbReference type="Proteomes" id="UP000295818"/>
    </source>
</evidence>
<evidence type="ECO:0000259" key="3">
    <source>
        <dbReference type="Pfam" id="PF07731"/>
    </source>
</evidence>
<feature type="signal peptide" evidence="2">
    <location>
        <begin position="1"/>
        <end position="25"/>
    </location>
</feature>
<feature type="domain" description="Plastocyanin-like" evidence="3">
    <location>
        <begin position="430"/>
        <end position="589"/>
    </location>
</feature>
<comment type="similarity">
    <text evidence="1">Belongs to the multicopper oxidase family.</text>
</comment>
<dbReference type="InterPro" id="IPR045087">
    <property type="entry name" value="Cu-oxidase_fam"/>
</dbReference>
<organism evidence="5 6">
    <name type="scientific">Kribbella orskensis</name>
    <dbReference type="NCBI Taxonomy" id="2512216"/>
    <lineage>
        <taxon>Bacteria</taxon>
        <taxon>Bacillati</taxon>
        <taxon>Actinomycetota</taxon>
        <taxon>Actinomycetes</taxon>
        <taxon>Propionibacteriales</taxon>
        <taxon>Kribbellaceae</taxon>
        <taxon>Kribbella</taxon>
    </lineage>
</organism>
<dbReference type="EMBL" id="SLWM01000004">
    <property type="protein sequence ID" value="TCO25931.1"/>
    <property type="molecule type" value="Genomic_DNA"/>
</dbReference>
<dbReference type="InterPro" id="IPR011706">
    <property type="entry name" value="Cu-oxidase_C"/>
</dbReference>
<dbReference type="Proteomes" id="UP000295818">
    <property type="component" value="Unassembled WGS sequence"/>
</dbReference>
<dbReference type="PANTHER" id="PTHR48267:SF1">
    <property type="entry name" value="BILIRUBIN OXIDASE"/>
    <property type="match status" value="1"/>
</dbReference>
<dbReference type="Pfam" id="PF07732">
    <property type="entry name" value="Cu-oxidase_3"/>
    <property type="match status" value="1"/>
</dbReference>
<dbReference type="PANTHER" id="PTHR48267">
    <property type="entry name" value="CUPREDOXIN SUPERFAMILY PROTEIN"/>
    <property type="match status" value="1"/>
</dbReference>
<evidence type="ECO:0000256" key="2">
    <source>
        <dbReference type="SAM" id="SignalP"/>
    </source>
</evidence>
<dbReference type="SUPFAM" id="SSF49503">
    <property type="entry name" value="Cupredoxins"/>
    <property type="match status" value="3"/>
</dbReference>
<evidence type="ECO:0000313" key="5">
    <source>
        <dbReference type="EMBL" id="TCO25931.1"/>
    </source>
</evidence>
<gene>
    <name evidence="5" type="ORF">EV644_104435</name>
</gene>
<feature type="chain" id="PRO_5045385114" evidence="2">
    <location>
        <begin position="26"/>
        <end position="590"/>
    </location>
</feature>
<evidence type="ECO:0000256" key="1">
    <source>
        <dbReference type="ARBA" id="ARBA00010609"/>
    </source>
</evidence>
<protein>
    <submittedName>
        <fullName evidence="5">FtsP/CotA-like multicopper oxidase with cupredoxin domain</fullName>
    </submittedName>
</protein>
<dbReference type="InterPro" id="IPR008972">
    <property type="entry name" value="Cupredoxin"/>
</dbReference>
<name>A0ABY2BNB7_9ACTN</name>
<dbReference type="CDD" id="cd13891">
    <property type="entry name" value="CuRO_3_CotA_like"/>
    <property type="match status" value="1"/>
</dbReference>
<keyword evidence="2" id="KW-0732">Signal</keyword>
<sequence>MAISRRRLLQVSAGLAIPVRFSADAAAVPAGMTMFTEQLPTLSELGVVDATAGGSATLRMVNATHRFHGALAPTPTFAYRSSTGSQTYLGPVIVARQNTAFDLTVSNELGAHPLAFAIDDGLIDDAVGEGLLPAGTDDAVGPRAATHLHGGNTRPEFDGGPLDVFGLGASFTYSYENRQEAAGLWYHDHALAITRLNVYAGLAGGYLIRNDDDPGDGSRLPAPPYEVPLVIQDRMFAADGTFAYPANPNPTTPRPWAPEFFGDVATVNGKAWPNLDVARGKYRFRVYNGSNARFYLLKFMVAGNSLSFHQLGTDGGLLDAPVRMSKLTLGPGERADLVVDFAALPAGSTVVLANSARTPFPDGPQATRRGGAPLSQIMRFTVTAATGYTAPLPARLRATPITRLAGRPVAATRTMTLVEILDEADTPLMALLNNRRFGSSDYLTAPVAADTLEQWELVNTTGDAHPIHLHFTQFQLLDRQRFDVDRYLTAVYGSDDFEPGTGPYQSPGIAPSVTPFLIGGAAPPAANEHGWKDTVVAMPGEVTRIVVPFGAQAAGGAPLAIGATYTGEYVWHCHILEHEDNDMMQRYVIS</sequence>
<accession>A0ABY2BNB7</accession>
<dbReference type="InterPro" id="IPR011707">
    <property type="entry name" value="Cu-oxidase-like_N"/>
</dbReference>
<comment type="caution">
    <text evidence="5">The sequence shown here is derived from an EMBL/GenBank/DDBJ whole genome shotgun (WGS) entry which is preliminary data.</text>
</comment>
<dbReference type="Pfam" id="PF07731">
    <property type="entry name" value="Cu-oxidase_2"/>
    <property type="match status" value="1"/>
</dbReference>
<dbReference type="RefSeq" id="WP_132188754.1">
    <property type="nucleotide sequence ID" value="NZ_SLWM01000004.1"/>
</dbReference>